<keyword evidence="1" id="KW-0808">Transferase</keyword>
<organism evidence="1 2">
    <name type="scientific">Roseateles hydrophilus</name>
    <dbReference type="NCBI Taxonomy" id="2975054"/>
    <lineage>
        <taxon>Bacteria</taxon>
        <taxon>Pseudomonadati</taxon>
        <taxon>Pseudomonadota</taxon>
        <taxon>Betaproteobacteria</taxon>
        <taxon>Burkholderiales</taxon>
        <taxon>Sphaerotilaceae</taxon>
        <taxon>Roseateles</taxon>
    </lineage>
</organism>
<keyword evidence="2" id="KW-1185">Reference proteome</keyword>
<protein>
    <submittedName>
        <fullName evidence="1">Lysophospholipid acyltransferase family protein</fullName>
    </submittedName>
</protein>
<gene>
    <name evidence="1" type="ORF">NYO99_01140</name>
</gene>
<evidence type="ECO:0000313" key="2">
    <source>
        <dbReference type="Proteomes" id="UP001076464"/>
    </source>
</evidence>
<proteinExistence type="predicted"/>
<keyword evidence="1" id="KW-0012">Acyltransferase</keyword>
<dbReference type="EMBL" id="JAPPUY010000001">
    <property type="protein sequence ID" value="MCY4743572.1"/>
    <property type="molecule type" value="Genomic_DNA"/>
</dbReference>
<sequence>MSSLVAAARLARLVPHVLHGLWLVKRRFELLSAVERHQLIQWWSLKTLRILGIALKVEGQALPTGHLLVANHVSWLDIAAVHAVLPQARFVSKADVRHWPLVGALVEGAGTLFIERESKRDALRVVHQAAAALQAGDCVAFFPEGTTGPGPELLPFHANLLQAAVSAQAPVLPVVLRWHAPGERFAVSARFIGETTLAQSLWAIASARGLGIEVQILPSVEVAGQDRRALAEALRGVISERL</sequence>
<dbReference type="Proteomes" id="UP001076464">
    <property type="component" value="Unassembled WGS sequence"/>
</dbReference>
<reference evidence="1" key="1">
    <citation type="submission" date="2022-08" db="EMBL/GenBank/DDBJ databases">
        <title>Genome sequencing of Pelomonas sp. UHG3.</title>
        <authorList>
            <person name="So Y."/>
        </authorList>
    </citation>
    <scope>NUCLEOTIDE SEQUENCE</scope>
    <source>
        <strain evidence="1">UHG3</strain>
    </source>
</reference>
<name>A0ACC6C593_9BURK</name>
<comment type="caution">
    <text evidence="1">The sequence shown here is derived from an EMBL/GenBank/DDBJ whole genome shotgun (WGS) entry which is preliminary data.</text>
</comment>
<evidence type="ECO:0000313" key="1">
    <source>
        <dbReference type="EMBL" id="MCY4743572.1"/>
    </source>
</evidence>
<accession>A0ACC6C593</accession>